<organism evidence="6 7">
    <name type="scientific">Rhodoplanes azumiensis</name>
    <dbReference type="NCBI Taxonomy" id="1897628"/>
    <lineage>
        <taxon>Bacteria</taxon>
        <taxon>Pseudomonadati</taxon>
        <taxon>Pseudomonadota</taxon>
        <taxon>Alphaproteobacteria</taxon>
        <taxon>Hyphomicrobiales</taxon>
        <taxon>Nitrobacteraceae</taxon>
        <taxon>Rhodoplanes</taxon>
    </lineage>
</organism>
<comment type="subcellular location">
    <subcellularLocation>
        <location evidence="5">Cell membrane</location>
        <topology evidence="5">Multi-pass membrane protein</topology>
    </subcellularLocation>
    <subcellularLocation>
        <location evidence="1">Membrane</location>
        <topology evidence="1">Multi-pass membrane protein</topology>
    </subcellularLocation>
</comment>
<feature type="transmembrane region" description="Helical" evidence="5">
    <location>
        <begin position="174"/>
        <end position="193"/>
    </location>
</feature>
<evidence type="ECO:0000256" key="1">
    <source>
        <dbReference type="ARBA" id="ARBA00004141"/>
    </source>
</evidence>
<evidence type="ECO:0000256" key="4">
    <source>
        <dbReference type="ARBA" id="ARBA00023136"/>
    </source>
</evidence>
<dbReference type="RefSeq" id="WP_378476908.1">
    <property type="nucleotide sequence ID" value="NZ_JBHUIW010000004.1"/>
</dbReference>
<gene>
    <name evidence="6" type="ORF">ACFSOX_06140</name>
</gene>
<feature type="transmembrane region" description="Helical" evidence="5">
    <location>
        <begin position="41"/>
        <end position="60"/>
    </location>
</feature>
<feature type="transmembrane region" description="Helical" evidence="5">
    <location>
        <begin position="235"/>
        <end position="252"/>
    </location>
</feature>
<dbReference type="InterPro" id="IPR051598">
    <property type="entry name" value="TSUP/Inactive_protease-like"/>
</dbReference>
<keyword evidence="5" id="KW-1003">Cell membrane</keyword>
<dbReference type="InterPro" id="IPR002781">
    <property type="entry name" value="TM_pro_TauE-like"/>
</dbReference>
<dbReference type="EMBL" id="JBHUIW010000004">
    <property type="protein sequence ID" value="MFD2181726.1"/>
    <property type="molecule type" value="Genomic_DNA"/>
</dbReference>
<dbReference type="PANTHER" id="PTHR43701:SF2">
    <property type="entry name" value="MEMBRANE TRANSPORTER PROTEIN YJNA-RELATED"/>
    <property type="match status" value="1"/>
</dbReference>
<evidence type="ECO:0000313" key="7">
    <source>
        <dbReference type="Proteomes" id="UP001597314"/>
    </source>
</evidence>
<keyword evidence="2 5" id="KW-0812">Transmembrane</keyword>
<feature type="transmembrane region" description="Helical" evidence="5">
    <location>
        <begin position="98"/>
        <end position="115"/>
    </location>
</feature>
<dbReference type="Pfam" id="PF01925">
    <property type="entry name" value="TauE"/>
    <property type="match status" value="1"/>
</dbReference>
<feature type="transmembrane region" description="Helical" evidence="5">
    <location>
        <begin position="6"/>
        <end position="29"/>
    </location>
</feature>
<keyword evidence="7" id="KW-1185">Reference proteome</keyword>
<reference evidence="7" key="1">
    <citation type="journal article" date="2019" name="Int. J. Syst. Evol. Microbiol.">
        <title>The Global Catalogue of Microorganisms (GCM) 10K type strain sequencing project: providing services to taxonomists for standard genome sequencing and annotation.</title>
        <authorList>
            <consortium name="The Broad Institute Genomics Platform"/>
            <consortium name="The Broad Institute Genome Sequencing Center for Infectious Disease"/>
            <person name="Wu L."/>
            <person name="Ma J."/>
        </authorList>
    </citation>
    <scope>NUCLEOTIDE SEQUENCE [LARGE SCALE GENOMIC DNA]</scope>
    <source>
        <strain evidence="7">CGMCC 1.6774</strain>
    </source>
</reference>
<name>A0ABW5AGD9_9BRAD</name>
<keyword evidence="4 5" id="KW-0472">Membrane</keyword>
<dbReference type="PANTHER" id="PTHR43701">
    <property type="entry name" value="MEMBRANE TRANSPORTER PROTEIN MJ0441-RELATED"/>
    <property type="match status" value="1"/>
</dbReference>
<comment type="caution">
    <text evidence="6">The sequence shown here is derived from an EMBL/GenBank/DDBJ whole genome shotgun (WGS) entry which is preliminary data.</text>
</comment>
<evidence type="ECO:0000256" key="3">
    <source>
        <dbReference type="ARBA" id="ARBA00022989"/>
    </source>
</evidence>
<accession>A0ABW5AGD9</accession>
<feature type="transmembrane region" description="Helical" evidence="5">
    <location>
        <begin position="205"/>
        <end position="223"/>
    </location>
</feature>
<dbReference type="Proteomes" id="UP001597314">
    <property type="component" value="Unassembled WGS sequence"/>
</dbReference>
<feature type="transmembrane region" description="Helical" evidence="5">
    <location>
        <begin position="135"/>
        <end position="167"/>
    </location>
</feature>
<evidence type="ECO:0000313" key="6">
    <source>
        <dbReference type="EMBL" id="MFD2181726.1"/>
    </source>
</evidence>
<keyword evidence="3 5" id="KW-1133">Transmembrane helix</keyword>
<sequence>MITALATGAILVVSAVFVTLGLGGGILFVPILHWTGHDLQSVAIPLGLLLNGLNTLLALLPYGRAGLVDWRGGAPIAVSAAATAPLGAGVQPWLASETVLLLFAGAVVLAALRALGGTPKGGGPDESTGPGTGRFAVRLVVGAAVGFVGGLLGIGAGFLVVPVLVALRYPPRRAAATTALVVTVCSFAGVAGYAPTLDLPVGPTLLTVAAVLIGSRIGTLLMLRTARPAWIMRGYAIVLAGVAAMLCGEVLARL</sequence>
<comment type="similarity">
    <text evidence="5">Belongs to the 4-toluene sulfonate uptake permease (TSUP) (TC 2.A.102) family.</text>
</comment>
<protein>
    <recommendedName>
        <fullName evidence="5">Probable membrane transporter protein</fullName>
    </recommendedName>
</protein>
<evidence type="ECO:0000256" key="2">
    <source>
        <dbReference type="ARBA" id="ARBA00022692"/>
    </source>
</evidence>
<proteinExistence type="inferred from homology"/>
<evidence type="ECO:0000256" key="5">
    <source>
        <dbReference type="RuleBase" id="RU363041"/>
    </source>
</evidence>